<dbReference type="EMBL" id="JABANP010000606">
    <property type="protein sequence ID" value="KAF4680457.1"/>
    <property type="molecule type" value="Genomic_DNA"/>
</dbReference>
<gene>
    <name evidence="2" type="ORF">FOZ60_013471</name>
</gene>
<reference evidence="2 3" key="1">
    <citation type="submission" date="2020-04" db="EMBL/GenBank/DDBJ databases">
        <title>Perkinsus olseni comparative genomics.</title>
        <authorList>
            <person name="Bogema D.R."/>
        </authorList>
    </citation>
    <scope>NUCLEOTIDE SEQUENCE [LARGE SCALE GENOMIC DNA]</scope>
    <source>
        <strain evidence="2">00978-12</strain>
    </source>
</reference>
<proteinExistence type="predicted"/>
<evidence type="ECO:0000313" key="2">
    <source>
        <dbReference type="EMBL" id="KAF4680457.1"/>
    </source>
</evidence>
<protein>
    <submittedName>
        <fullName evidence="2">Uncharacterized protein</fullName>
    </submittedName>
</protein>
<comment type="caution">
    <text evidence="2">The sequence shown here is derived from an EMBL/GenBank/DDBJ whole genome shotgun (WGS) entry which is preliminary data.</text>
</comment>
<feature type="compositionally biased region" description="Polar residues" evidence="1">
    <location>
        <begin position="21"/>
        <end position="38"/>
    </location>
</feature>
<sequence length="74" mass="7763">MFPVMKFPLLPFTAAISTSQGDAPVQSTESGNGPISHSKSPRVYVQVQSKLKCVSVLDTGSAVSLVSSETVAYC</sequence>
<name>A0A7J6NAC8_PEROL</name>
<organism evidence="2 3">
    <name type="scientific">Perkinsus olseni</name>
    <name type="common">Perkinsus atlanticus</name>
    <dbReference type="NCBI Taxonomy" id="32597"/>
    <lineage>
        <taxon>Eukaryota</taxon>
        <taxon>Sar</taxon>
        <taxon>Alveolata</taxon>
        <taxon>Perkinsozoa</taxon>
        <taxon>Perkinsea</taxon>
        <taxon>Perkinsida</taxon>
        <taxon>Perkinsidae</taxon>
        <taxon>Perkinsus</taxon>
    </lineage>
</organism>
<feature type="region of interest" description="Disordered" evidence="1">
    <location>
        <begin position="21"/>
        <end position="40"/>
    </location>
</feature>
<evidence type="ECO:0000256" key="1">
    <source>
        <dbReference type="SAM" id="MobiDB-lite"/>
    </source>
</evidence>
<dbReference type="Proteomes" id="UP000541610">
    <property type="component" value="Unassembled WGS sequence"/>
</dbReference>
<evidence type="ECO:0000313" key="3">
    <source>
        <dbReference type="Proteomes" id="UP000541610"/>
    </source>
</evidence>
<dbReference type="AlphaFoldDB" id="A0A7J6NAC8"/>
<accession>A0A7J6NAC8</accession>